<proteinExistence type="predicted"/>
<evidence type="ECO:0000313" key="3">
    <source>
        <dbReference type="EMBL" id="MFD2140289.1"/>
    </source>
</evidence>
<feature type="compositionally biased region" description="Basic and acidic residues" evidence="1">
    <location>
        <begin position="84"/>
        <end position="95"/>
    </location>
</feature>
<sequence>MSLKAAAPFAVALLLASAPAALAGPCTADIVATQEALDRLLADLAATGPTAPESEDATLSHDPSPGGIAQAEGELGEGLAPEKAQAELDKARAADEREDAEGCRQALAKARDAIGVE</sequence>
<name>A0ABW4YVX6_9HYPH</name>
<feature type="compositionally biased region" description="Low complexity" evidence="1">
    <location>
        <begin position="66"/>
        <end position="83"/>
    </location>
</feature>
<feature type="chain" id="PRO_5046008418" evidence="2">
    <location>
        <begin position="24"/>
        <end position="117"/>
    </location>
</feature>
<reference evidence="4" key="1">
    <citation type="journal article" date="2019" name="Int. J. Syst. Evol. Microbiol.">
        <title>The Global Catalogue of Microorganisms (GCM) 10K type strain sequencing project: providing services to taxonomists for standard genome sequencing and annotation.</title>
        <authorList>
            <consortium name="The Broad Institute Genomics Platform"/>
            <consortium name="The Broad Institute Genome Sequencing Center for Infectious Disease"/>
            <person name="Wu L."/>
            <person name="Ma J."/>
        </authorList>
    </citation>
    <scope>NUCLEOTIDE SEQUENCE [LARGE SCALE GENOMIC DNA]</scope>
    <source>
        <strain evidence="4">CCM 7435</strain>
    </source>
</reference>
<accession>A0ABW4YVX6</accession>
<keyword evidence="2" id="KW-0732">Signal</keyword>
<dbReference type="EMBL" id="JBHUHD010000001">
    <property type="protein sequence ID" value="MFD2140289.1"/>
    <property type="molecule type" value="Genomic_DNA"/>
</dbReference>
<dbReference type="RefSeq" id="WP_213351940.1">
    <property type="nucleotide sequence ID" value="NZ_JAHBGB010000015.1"/>
</dbReference>
<organism evidence="3 4">
    <name type="scientific">Ancylobacter oerskovii</name>
    <dbReference type="NCBI Taxonomy" id="459519"/>
    <lineage>
        <taxon>Bacteria</taxon>
        <taxon>Pseudomonadati</taxon>
        <taxon>Pseudomonadota</taxon>
        <taxon>Alphaproteobacteria</taxon>
        <taxon>Hyphomicrobiales</taxon>
        <taxon>Xanthobacteraceae</taxon>
        <taxon>Ancylobacter</taxon>
    </lineage>
</organism>
<dbReference type="Proteomes" id="UP001597299">
    <property type="component" value="Unassembled WGS sequence"/>
</dbReference>
<protein>
    <submittedName>
        <fullName evidence="3">Uncharacterized protein</fullName>
    </submittedName>
</protein>
<gene>
    <name evidence="3" type="ORF">ACFSNC_07770</name>
</gene>
<feature type="region of interest" description="Disordered" evidence="1">
    <location>
        <begin position="44"/>
        <end position="117"/>
    </location>
</feature>
<evidence type="ECO:0000256" key="2">
    <source>
        <dbReference type="SAM" id="SignalP"/>
    </source>
</evidence>
<comment type="caution">
    <text evidence="3">The sequence shown here is derived from an EMBL/GenBank/DDBJ whole genome shotgun (WGS) entry which is preliminary data.</text>
</comment>
<feature type="signal peptide" evidence="2">
    <location>
        <begin position="1"/>
        <end position="23"/>
    </location>
</feature>
<evidence type="ECO:0000256" key="1">
    <source>
        <dbReference type="SAM" id="MobiDB-lite"/>
    </source>
</evidence>
<keyword evidence="4" id="KW-1185">Reference proteome</keyword>
<evidence type="ECO:0000313" key="4">
    <source>
        <dbReference type="Proteomes" id="UP001597299"/>
    </source>
</evidence>